<proteinExistence type="predicted"/>
<sequence length="74" mass="8313">MLRRLDRLLSYEMKVSEFLGTLIIIGIPYGLVGVVWTLTHTAHLRNLHGVDLVISFLGSIVCWPVLTFANVTMT</sequence>
<feature type="transmembrane region" description="Helical" evidence="1">
    <location>
        <begin position="50"/>
        <end position="71"/>
    </location>
</feature>
<evidence type="ECO:0000313" key="2">
    <source>
        <dbReference type="EMBL" id="GGN93441.1"/>
    </source>
</evidence>
<accession>A0ABQ2KV77</accession>
<name>A0ABQ2KV77_9NOCA</name>
<keyword evidence="1" id="KW-0812">Transmembrane</keyword>
<evidence type="ECO:0000313" key="3">
    <source>
        <dbReference type="Proteomes" id="UP000658127"/>
    </source>
</evidence>
<organism evidence="2 3">
    <name type="scientific">Nocardia rhizosphaerihabitans</name>
    <dbReference type="NCBI Taxonomy" id="1691570"/>
    <lineage>
        <taxon>Bacteria</taxon>
        <taxon>Bacillati</taxon>
        <taxon>Actinomycetota</taxon>
        <taxon>Actinomycetes</taxon>
        <taxon>Mycobacteriales</taxon>
        <taxon>Nocardiaceae</taxon>
        <taxon>Nocardia</taxon>
    </lineage>
</organism>
<comment type="caution">
    <text evidence="2">The sequence shown here is derived from an EMBL/GenBank/DDBJ whole genome shotgun (WGS) entry which is preliminary data.</text>
</comment>
<evidence type="ECO:0000256" key="1">
    <source>
        <dbReference type="SAM" id="Phobius"/>
    </source>
</evidence>
<keyword evidence="1" id="KW-1133">Transmembrane helix</keyword>
<keyword evidence="1" id="KW-0472">Membrane</keyword>
<dbReference type="RefSeq" id="WP_189033404.1">
    <property type="nucleotide sequence ID" value="NZ_BMNE01000007.1"/>
</dbReference>
<dbReference type="EMBL" id="BMNE01000007">
    <property type="protein sequence ID" value="GGN93441.1"/>
    <property type="molecule type" value="Genomic_DNA"/>
</dbReference>
<feature type="transmembrane region" description="Helical" evidence="1">
    <location>
        <begin position="18"/>
        <end position="38"/>
    </location>
</feature>
<dbReference type="Proteomes" id="UP000658127">
    <property type="component" value="Unassembled WGS sequence"/>
</dbReference>
<reference evidence="3" key="1">
    <citation type="journal article" date="2019" name="Int. J. Syst. Evol. Microbiol.">
        <title>The Global Catalogue of Microorganisms (GCM) 10K type strain sequencing project: providing services to taxonomists for standard genome sequencing and annotation.</title>
        <authorList>
            <consortium name="The Broad Institute Genomics Platform"/>
            <consortium name="The Broad Institute Genome Sequencing Center for Infectious Disease"/>
            <person name="Wu L."/>
            <person name="Ma J."/>
        </authorList>
    </citation>
    <scope>NUCLEOTIDE SEQUENCE [LARGE SCALE GENOMIC DNA]</scope>
    <source>
        <strain evidence="3">CGMCC 4.7329</strain>
    </source>
</reference>
<keyword evidence="3" id="KW-1185">Reference proteome</keyword>
<protein>
    <submittedName>
        <fullName evidence="2">Uncharacterized protein</fullName>
    </submittedName>
</protein>
<gene>
    <name evidence="2" type="ORF">GCM10011610_55320</name>
</gene>